<keyword evidence="4" id="KW-0804">Transcription</keyword>
<organism evidence="7 8">
    <name type="scientific">Mariniblastus fucicola</name>
    <dbReference type="NCBI Taxonomy" id="980251"/>
    <lineage>
        <taxon>Bacteria</taxon>
        <taxon>Pseudomonadati</taxon>
        <taxon>Planctomycetota</taxon>
        <taxon>Planctomycetia</taxon>
        <taxon>Pirellulales</taxon>
        <taxon>Pirellulaceae</taxon>
        <taxon>Mariniblastus</taxon>
    </lineage>
</organism>
<evidence type="ECO:0000256" key="1">
    <source>
        <dbReference type="ARBA" id="ARBA00023015"/>
    </source>
</evidence>
<dbReference type="Pfam" id="PF04542">
    <property type="entry name" value="Sigma70_r2"/>
    <property type="match status" value="1"/>
</dbReference>
<dbReference type="Gene3D" id="1.10.1740.10">
    <property type="match status" value="1"/>
</dbReference>
<dbReference type="PANTHER" id="PTHR30385">
    <property type="entry name" value="SIGMA FACTOR F FLAGELLAR"/>
    <property type="match status" value="1"/>
</dbReference>
<dbReference type="GO" id="GO:0006352">
    <property type="term" value="P:DNA-templated transcription initiation"/>
    <property type="evidence" value="ECO:0007669"/>
    <property type="project" value="InterPro"/>
</dbReference>
<dbReference type="AlphaFoldDB" id="A0A5B9PGY7"/>
<dbReference type="Gene3D" id="1.10.10.10">
    <property type="entry name" value="Winged helix-like DNA-binding domain superfamily/Winged helix DNA-binding domain"/>
    <property type="match status" value="1"/>
</dbReference>
<dbReference type="SUPFAM" id="SSF88659">
    <property type="entry name" value="Sigma3 and sigma4 domains of RNA polymerase sigma factors"/>
    <property type="match status" value="1"/>
</dbReference>
<evidence type="ECO:0000256" key="3">
    <source>
        <dbReference type="ARBA" id="ARBA00023125"/>
    </source>
</evidence>
<evidence type="ECO:0000256" key="4">
    <source>
        <dbReference type="ARBA" id="ARBA00023163"/>
    </source>
</evidence>
<dbReference type="Proteomes" id="UP000322214">
    <property type="component" value="Chromosome"/>
</dbReference>
<proteinExistence type="predicted"/>
<dbReference type="EMBL" id="CP042912">
    <property type="protein sequence ID" value="QEG24022.1"/>
    <property type="molecule type" value="Genomic_DNA"/>
</dbReference>
<dbReference type="STRING" id="980251.GCA_001642875_04167"/>
<dbReference type="InterPro" id="IPR013325">
    <property type="entry name" value="RNA_pol_sigma_r2"/>
</dbReference>
<dbReference type="GO" id="GO:0016987">
    <property type="term" value="F:sigma factor activity"/>
    <property type="evidence" value="ECO:0007669"/>
    <property type="project" value="UniProtKB-KW"/>
</dbReference>
<feature type="region of interest" description="Disordered" evidence="5">
    <location>
        <begin position="92"/>
        <end position="124"/>
    </location>
</feature>
<feature type="compositionally biased region" description="Polar residues" evidence="5">
    <location>
        <begin position="110"/>
        <end position="124"/>
    </location>
</feature>
<dbReference type="InterPro" id="IPR013324">
    <property type="entry name" value="RNA_pol_sigma_r3/r4-like"/>
</dbReference>
<dbReference type="GO" id="GO:0003677">
    <property type="term" value="F:DNA binding"/>
    <property type="evidence" value="ECO:0007669"/>
    <property type="project" value="UniProtKB-KW"/>
</dbReference>
<gene>
    <name evidence="7" type="ORF">MFFC18_39330</name>
</gene>
<evidence type="ECO:0000256" key="2">
    <source>
        <dbReference type="ARBA" id="ARBA00023082"/>
    </source>
</evidence>
<dbReference type="RefSeq" id="WP_075082427.1">
    <property type="nucleotide sequence ID" value="NZ_LWSI01000005.1"/>
</dbReference>
<sequence>MLSQESNFDLESLRNGSPEHRVVIINQFRNYLHGLAQTESRGISESQFSASEIVQCTIIHADQSLSQCKAENAEQFKTWLRQIMVHEILNRRRRRSRAAGRKNSEVSDKQGISSSIVEPNTSPSQKIIREEERSLLMGAIQQLSEDHQSVVLARHRDKLSFGEIGSQTKRSPVDIQMIWNEAIKQLTSILKSTRDANREREA</sequence>
<dbReference type="OrthoDB" id="265297at2"/>
<dbReference type="NCBIfam" id="TIGR02937">
    <property type="entry name" value="sigma70-ECF"/>
    <property type="match status" value="1"/>
</dbReference>
<dbReference type="InterPro" id="IPR014284">
    <property type="entry name" value="RNA_pol_sigma-70_dom"/>
</dbReference>
<protein>
    <submittedName>
        <fullName evidence="7">RNA polymerase sigma factor</fullName>
    </submittedName>
</protein>
<evidence type="ECO:0000313" key="7">
    <source>
        <dbReference type="EMBL" id="QEG24022.1"/>
    </source>
</evidence>
<evidence type="ECO:0000259" key="6">
    <source>
        <dbReference type="Pfam" id="PF04542"/>
    </source>
</evidence>
<keyword evidence="8" id="KW-1185">Reference proteome</keyword>
<dbReference type="InterPro" id="IPR007627">
    <property type="entry name" value="RNA_pol_sigma70_r2"/>
</dbReference>
<keyword evidence="1" id="KW-0805">Transcription regulation</keyword>
<dbReference type="SUPFAM" id="SSF88946">
    <property type="entry name" value="Sigma2 domain of RNA polymerase sigma factors"/>
    <property type="match status" value="1"/>
</dbReference>
<dbReference type="PANTHER" id="PTHR30385:SF8">
    <property type="entry name" value="RNA POLYMERASE SIGMA-E FACTOR"/>
    <property type="match status" value="1"/>
</dbReference>
<evidence type="ECO:0000313" key="8">
    <source>
        <dbReference type="Proteomes" id="UP000322214"/>
    </source>
</evidence>
<keyword evidence="3" id="KW-0238">DNA-binding</keyword>
<reference evidence="7 8" key="1">
    <citation type="submission" date="2019-08" db="EMBL/GenBank/DDBJ databases">
        <title>Deep-cultivation of Planctomycetes and their phenomic and genomic characterization uncovers novel biology.</title>
        <authorList>
            <person name="Wiegand S."/>
            <person name="Jogler M."/>
            <person name="Boedeker C."/>
            <person name="Pinto D."/>
            <person name="Vollmers J."/>
            <person name="Rivas-Marin E."/>
            <person name="Kohn T."/>
            <person name="Peeters S.H."/>
            <person name="Heuer A."/>
            <person name="Rast P."/>
            <person name="Oberbeckmann S."/>
            <person name="Bunk B."/>
            <person name="Jeske O."/>
            <person name="Meyerdierks A."/>
            <person name="Storesund J.E."/>
            <person name="Kallscheuer N."/>
            <person name="Luecker S."/>
            <person name="Lage O.M."/>
            <person name="Pohl T."/>
            <person name="Merkel B.J."/>
            <person name="Hornburger P."/>
            <person name="Mueller R.-W."/>
            <person name="Bruemmer F."/>
            <person name="Labrenz M."/>
            <person name="Spormann A.M."/>
            <person name="Op den Camp H."/>
            <person name="Overmann J."/>
            <person name="Amann R."/>
            <person name="Jetten M.S.M."/>
            <person name="Mascher T."/>
            <person name="Medema M.H."/>
            <person name="Devos D.P."/>
            <person name="Kaster A.-K."/>
            <person name="Ovreas L."/>
            <person name="Rohde M."/>
            <person name="Galperin M.Y."/>
            <person name="Jogler C."/>
        </authorList>
    </citation>
    <scope>NUCLEOTIDE SEQUENCE [LARGE SCALE GENOMIC DNA]</scope>
    <source>
        <strain evidence="7 8">FC18</strain>
    </source>
</reference>
<evidence type="ECO:0000256" key="5">
    <source>
        <dbReference type="SAM" id="MobiDB-lite"/>
    </source>
</evidence>
<accession>A0A5B9PGY7</accession>
<dbReference type="KEGG" id="mff:MFFC18_39330"/>
<feature type="domain" description="RNA polymerase sigma-70 region 2" evidence="6">
    <location>
        <begin position="31"/>
        <end position="97"/>
    </location>
</feature>
<name>A0A5B9PGY7_9BACT</name>
<keyword evidence="2" id="KW-0731">Sigma factor</keyword>
<dbReference type="InterPro" id="IPR036388">
    <property type="entry name" value="WH-like_DNA-bd_sf"/>
</dbReference>